<protein>
    <recommendedName>
        <fullName evidence="3">Post-transcriptional regulator ComN</fullName>
    </recommendedName>
</protein>
<dbReference type="Proteomes" id="UP000188993">
    <property type="component" value="Chromosome"/>
</dbReference>
<keyword evidence="2" id="KW-1185">Reference proteome</keyword>
<dbReference type="KEGG" id="jda:BW727_100584"/>
<evidence type="ECO:0000313" key="2">
    <source>
        <dbReference type="Proteomes" id="UP000188993"/>
    </source>
</evidence>
<dbReference type="InterPro" id="IPR025716">
    <property type="entry name" value="Post-transcriptional_regulator"/>
</dbReference>
<reference evidence="1 2" key="1">
    <citation type="journal article" date="2014" name="Int. J. Syst. Evol. Microbiol.">
        <title>Jeotgalibaca dankookensis gen. nov., sp. nov., a member of the family Carnobacteriaceae, isolated from seujeot (Korean traditional food).</title>
        <authorList>
            <person name="Lee D.G."/>
            <person name="Trujillo M.E."/>
            <person name="Kang H."/>
            <person name="Ahn T.Y."/>
        </authorList>
    </citation>
    <scope>NUCLEOTIDE SEQUENCE [LARGE SCALE GENOMIC DNA]</scope>
    <source>
        <strain evidence="1 2">EX-07</strain>
    </source>
</reference>
<dbReference type="Pfam" id="PF13797">
    <property type="entry name" value="Post_transc_reg"/>
    <property type="match status" value="1"/>
</dbReference>
<sequence length="93" mass="11411">MAEEKPDYYEELLPWFELKVSEFSKEGYPNIETESIYLCFKNFVWKHTLPEHYYQRVFDIMKFSANQYFDYESLEAQIYNVSSLEDIDFNDFL</sequence>
<dbReference type="OrthoDB" id="1646015at2"/>
<dbReference type="AlphaFoldDB" id="A0A1S6IN57"/>
<evidence type="ECO:0008006" key="3">
    <source>
        <dbReference type="Google" id="ProtNLM"/>
    </source>
</evidence>
<organism evidence="1 2">
    <name type="scientific">Jeotgalibaca dankookensis</name>
    <dbReference type="NCBI Taxonomy" id="708126"/>
    <lineage>
        <taxon>Bacteria</taxon>
        <taxon>Bacillati</taxon>
        <taxon>Bacillota</taxon>
        <taxon>Bacilli</taxon>
        <taxon>Lactobacillales</taxon>
        <taxon>Carnobacteriaceae</taxon>
        <taxon>Jeotgalibaca</taxon>
    </lineage>
</organism>
<proteinExistence type="predicted"/>
<dbReference type="EMBL" id="CP019728">
    <property type="protein sequence ID" value="AQS52977.1"/>
    <property type="molecule type" value="Genomic_DNA"/>
</dbReference>
<dbReference type="STRING" id="708126.BW727_100584"/>
<dbReference type="RefSeq" id="WP_062467738.1">
    <property type="nucleotide sequence ID" value="NZ_BBYN01000001.1"/>
</dbReference>
<gene>
    <name evidence="1" type="ORF">BW727_100584</name>
</gene>
<name>A0A1S6IN57_9LACT</name>
<accession>A0A1S6IN57</accession>
<evidence type="ECO:0000313" key="1">
    <source>
        <dbReference type="EMBL" id="AQS52977.1"/>
    </source>
</evidence>